<protein>
    <submittedName>
        <fullName evidence="3">CFA/I fimbrial auxiliary subunit</fullName>
    </submittedName>
</protein>
<dbReference type="InterPro" id="IPR013783">
    <property type="entry name" value="Ig-like_fold"/>
</dbReference>
<keyword evidence="1" id="KW-0732">Signal</keyword>
<dbReference type="Proteomes" id="UP000077278">
    <property type="component" value="Unassembled WGS sequence"/>
</dbReference>
<dbReference type="RefSeq" id="WP_128301362.1">
    <property type="nucleotide sequence ID" value="NZ_CP086201.1"/>
</dbReference>
<evidence type="ECO:0000313" key="4">
    <source>
        <dbReference type="Proteomes" id="UP000077063"/>
    </source>
</evidence>
<reference evidence="4 5" key="1">
    <citation type="submission" date="2016-03" db="EMBL/GenBank/DDBJ databases">
        <authorList>
            <consortium name="Pathogen Informatics"/>
        </authorList>
    </citation>
    <scope>NUCLEOTIDE SEQUENCE [LARGE SCALE GENOMIC DNA]</scope>
    <source>
        <strain evidence="2">E2161</strain>
        <strain evidence="4">e2161</strain>
        <strain evidence="3">E264</strain>
        <strain evidence="5">e264</strain>
    </source>
</reference>
<organism evidence="3 5">
    <name type="scientific">Enterobacter roggenkampii</name>
    <dbReference type="NCBI Taxonomy" id="1812935"/>
    <lineage>
        <taxon>Bacteria</taxon>
        <taxon>Pseudomonadati</taxon>
        <taxon>Pseudomonadota</taxon>
        <taxon>Gammaproteobacteria</taxon>
        <taxon>Enterobacterales</taxon>
        <taxon>Enterobacteriaceae</taxon>
        <taxon>Enterobacter</taxon>
        <taxon>Enterobacter cloacae complex</taxon>
    </lineage>
</organism>
<comment type="caution">
    <text evidence="3">The sequence shown here is derived from an EMBL/GenBank/DDBJ whole genome shotgun (WGS) entry which is preliminary data.</text>
</comment>
<dbReference type="InterPro" id="IPR008962">
    <property type="entry name" value="PapD-like_sf"/>
</dbReference>
<accession>A0ABD7KDQ8</accession>
<proteinExistence type="predicted"/>
<keyword evidence="4" id="KW-1185">Reference proteome</keyword>
<feature type="chain" id="PRO_5044727938" evidence="1">
    <location>
        <begin position="19"/>
        <end position="242"/>
    </location>
</feature>
<dbReference type="EMBL" id="FKDD01000002">
    <property type="protein sequence ID" value="SAB48117.1"/>
    <property type="molecule type" value="Genomic_DNA"/>
</dbReference>
<dbReference type="AlphaFoldDB" id="A0ABD7KDQ8"/>
<evidence type="ECO:0000313" key="2">
    <source>
        <dbReference type="EMBL" id="SAA81224.1"/>
    </source>
</evidence>
<dbReference type="Gene3D" id="2.60.40.10">
    <property type="entry name" value="Immunoglobulins"/>
    <property type="match status" value="1"/>
</dbReference>
<feature type="signal peptide" evidence="1">
    <location>
        <begin position="1"/>
        <end position="18"/>
    </location>
</feature>
<gene>
    <name evidence="3" type="primary">matC</name>
    <name evidence="3" type="ORF">SAMEA2273136_00547</name>
    <name evidence="2" type="ORF">SAMEA2273443_02958</name>
</gene>
<sequence>MKKLLATALMAMSFTAAAIPQISVGQMYEFIDGDKSTLLKRIMNNGDNTAFIKTEVSEITWNANGQKNEKRFDASAISNASVDGLIVTPARMIVPAKNMQPARFIVTGSRDKERYYRVRFIPVMPKDQYEFGQTKKDFDDYSKKLNAGVNVLTGFGTIAVVRPKNATFNTTIQSEGNSITIRNNGNSTIVLDNIKQCAGNNCSESASTILLPGKQHQLRKEVKKSWQFTLLEGRKKTPKTFG</sequence>
<dbReference type="Proteomes" id="UP000077063">
    <property type="component" value="Unassembled WGS sequence"/>
</dbReference>
<dbReference type="EMBL" id="FKDK01000012">
    <property type="protein sequence ID" value="SAA81224.1"/>
    <property type="molecule type" value="Genomic_DNA"/>
</dbReference>
<evidence type="ECO:0000256" key="1">
    <source>
        <dbReference type="SAM" id="SignalP"/>
    </source>
</evidence>
<dbReference type="SUPFAM" id="SSF49354">
    <property type="entry name" value="PapD-like"/>
    <property type="match status" value="1"/>
</dbReference>
<evidence type="ECO:0000313" key="3">
    <source>
        <dbReference type="EMBL" id="SAB48117.1"/>
    </source>
</evidence>
<name>A0ABD7KDQ8_9ENTR</name>
<evidence type="ECO:0000313" key="5">
    <source>
        <dbReference type="Proteomes" id="UP000077278"/>
    </source>
</evidence>